<evidence type="ECO:0000256" key="2">
    <source>
        <dbReference type="ARBA" id="ARBA00010120"/>
    </source>
</evidence>
<comment type="similarity">
    <text evidence="2">Belongs to the ERD2 family.</text>
</comment>
<evidence type="ECO:0000313" key="13">
    <source>
        <dbReference type="Proteomes" id="UP000221165"/>
    </source>
</evidence>
<dbReference type="InterPro" id="IPR000133">
    <property type="entry name" value="ER_ret_rcpt"/>
</dbReference>
<dbReference type="OrthoDB" id="7694678at2759"/>
<dbReference type="GO" id="GO:0006621">
    <property type="term" value="P:protein retention in ER lumen"/>
    <property type="evidence" value="ECO:0007669"/>
    <property type="project" value="InterPro"/>
</dbReference>
<name>A0A2C6KN91_9APIC</name>
<keyword evidence="4 11" id="KW-0812">Transmembrane</keyword>
<evidence type="ECO:0000256" key="8">
    <source>
        <dbReference type="ARBA" id="ARBA00022989"/>
    </source>
</evidence>
<gene>
    <name evidence="12" type="ORF">CSUI_007593</name>
</gene>
<keyword evidence="10 12" id="KW-0675">Receptor</keyword>
<keyword evidence="7" id="KW-0653">Protein transport</keyword>
<dbReference type="GeneID" id="94430949"/>
<evidence type="ECO:0000256" key="7">
    <source>
        <dbReference type="ARBA" id="ARBA00022927"/>
    </source>
</evidence>
<reference evidence="12 13" key="1">
    <citation type="journal article" date="2017" name="Int. J. Parasitol.">
        <title>The genome of the protozoan parasite Cystoisospora suis and a reverse vaccinology approach to identify vaccine candidates.</title>
        <authorList>
            <person name="Palmieri N."/>
            <person name="Shrestha A."/>
            <person name="Ruttkowski B."/>
            <person name="Beck T."/>
            <person name="Vogl C."/>
            <person name="Tomley F."/>
            <person name="Blake D.P."/>
            <person name="Joachim A."/>
        </authorList>
    </citation>
    <scope>NUCLEOTIDE SEQUENCE [LARGE SCALE GENOMIC DNA]</scope>
    <source>
        <strain evidence="12 13">Wien I</strain>
    </source>
</reference>
<dbReference type="GO" id="GO:0016192">
    <property type="term" value="P:vesicle-mediated transport"/>
    <property type="evidence" value="ECO:0007669"/>
    <property type="project" value="UniProtKB-KW"/>
</dbReference>
<evidence type="ECO:0000256" key="3">
    <source>
        <dbReference type="ARBA" id="ARBA00022448"/>
    </source>
</evidence>
<dbReference type="GO" id="GO:0005789">
    <property type="term" value="C:endoplasmic reticulum membrane"/>
    <property type="evidence" value="ECO:0007669"/>
    <property type="project" value="UniProtKB-SubCell"/>
</dbReference>
<dbReference type="AlphaFoldDB" id="A0A2C6KN91"/>
<feature type="transmembrane region" description="Helical" evidence="11">
    <location>
        <begin position="17"/>
        <end position="35"/>
    </location>
</feature>
<dbReference type="Proteomes" id="UP000221165">
    <property type="component" value="Unassembled WGS sequence"/>
</dbReference>
<proteinExistence type="inferred from homology"/>
<dbReference type="VEuPathDB" id="ToxoDB:CSUI_007593"/>
<evidence type="ECO:0000256" key="10">
    <source>
        <dbReference type="ARBA" id="ARBA00023170"/>
    </source>
</evidence>
<sequence length="89" mass="10340">MLPQFVFCYRDPDNKDVLLTSYILVLGTYRLAYAINWIERAYKERFFYISGPLGLGILLLFLGDFLLYKIKHKSFISSLVLRIGKDTPG</sequence>
<feature type="non-terminal residue" evidence="12">
    <location>
        <position position="89"/>
    </location>
</feature>
<evidence type="ECO:0000256" key="11">
    <source>
        <dbReference type="SAM" id="Phobius"/>
    </source>
</evidence>
<dbReference type="EMBL" id="MIGC01004047">
    <property type="protein sequence ID" value="PHJ18579.1"/>
    <property type="molecule type" value="Genomic_DNA"/>
</dbReference>
<keyword evidence="8 11" id="KW-1133">Transmembrane helix</keyword>
<comment type="subcellular location">
    <subcellularLocation>
        <location evidence="1">Endoplasmic reticulum membrane</location>
        <topology evidence="1">Multi-pass membrane protein</topology>
    </subcellularLocation>
</comment>
<dbReference type="GO" id="GO:0015031">
    <property type="term" value="P:protein transport"/>
    <property type="evidence" value="ECO:0007669"/>
    <property type="project" value="UniProtKB-KW"/>
</dbReference>
<dbReference type="RefSeq" id="XP_067920285.1">
    <property type="nucleotide sequence ID" value="XM_068067738.1"/>
</dbReference>
<evidence type="ECO:0000256" key="5">
    <source>
        <dbReference type="ARBA" id="ARBA00022824"/>
    </source>
</evidence>
<protein>
    <submittedName>
        <fullName evidence="12">Kdel endoplasmic reticulum proteinretention receptor 2</fullName>
    </submittedName>
</protein>
<dbReference type="GO" id="GO:0046923">
    <property type="term" value="F:ER retention sequence binding"/>
    <property type="evidence" value="ECO:0007669"/>
    <property type="project" value="InterPro"/>
</dbReference>
<dbReference type="Pfam" id="PF00810">
    <property type="entry name" value="ER_lumen_recept"/>
    <property type="match status" value="1"/>
</dbReference>
<evidence type="ECO:0000256" key="6">
    <source>
        <dbReference type="ARBA" id="ARBA00022892"/>
    </source>
</evidence>
<keyword evidence="3" id="KW-0813">Transport</keyword>
<keyword evidence="13" id="KW-1185">Reference proteome</keyword>
<accession>A0A2C6KN91</accession>
<feature type="transmembrane region" description="Helical" evidence="11">
    <location>
        <begin position="47"/>
        <end position="68"/>
    </location>
</feature>
<evidence type="ECO:0000256" key="9">
    <source>
        <dbReference type="ARBA" id="ARBA00023136"/>
    </source>
</evidence>
<evidence type="ECO:0000256" key="4">
    <source>
        <dbReference type="ARBA" id="ARBA00022692"/>
    </source>
</evidence>
<evidence type="ECO:0000256" key="1">
    <source>
        <dbReference type="ARBA" id="ARBA00004477"/>
    </source>
</evidence>
<organism evidence="12 13">
    <name type="scientific">Cystoisospora suis</name>
    <dbReference type="NCBI Taxonomy" id="483139"/>
    <lineage>
        <taxon>Eukaryota</taxon>
        <taxon>Sar</taxon>
        <taxon>Alveolata</taxon>
        <taxon>Apicomplexa</taxon>
        <taxon>Conoidasida</taxon>
        <taxon>Coccidia</taxon>
        <taxon>Eucoccidiorida</taxon>
        <taxon>Eimeriorina</taxon>
        <taxon>Sarcocystidae</taxon>
        <taxon>Cystoisospora</taxon>
    </lineage>
</organism>
<keyword evidence="5" id="KW-0256">Endoplasmic reticulum</keyword>
<keyword evidence="9 11" id="KW-0472">Membrane</keyword>
<keyword evidence="6" id="KW-0931">ER-Golgi transport</keyword>
<evidence type="ECO:0000313" key="12">
    <source>
        <dbReference type="EMBL" id="PHJ18579.1"/>
    </source>
</evidence>
<comment type="caution">
    <text evidence="12">The sequence shown here is derived from an EMBL/GenBank/DDBJ whole genome shotgun (WGS) entry which is preliminary data.</text>
</comment>